<dbReference type="Proteomes" id="UP000002045">
    <property type="component" value="Chromosome"/>
</dbReference>
<dbReference type="EMBL" id="FN667741">
    <property type="protein sequence ID" value="CBJ79434.1"/>
    <property type="molecule type" value="Genomic_DNA"/>
</dbReference>
<dbReference type="STRING" id="406818.XBJ1_0283"/>
<dbReference type="KEGG" id="xbo:XBJ1_0283"/>
<gene>
    <name evidence="1" type="ordered locus">XBJ1_0283</name>
</gene>
<accession>D3UYQ6</accession>
<proteinExistence type="predicted"/>
<protein>
    <submittedName>
        <fullName evidence="1">Uncharacterized protein</fullName>
    </submittedName>
</protein>
<dbReference type="AlphaFoldDB" id="D3UYQ6"/>
<dbReference type="HOGENOM" id="CLU_2848865_0_0_6"/>
<sequence>MTLTVDAYGEPDIVFGHFDIFQCLAAMFCRFDFPLVLVQQRDTLDQGEIFHVVTAGTGLGDDKSN</sequence>
<organism evidence="1 2">
    <name type="scientific">Xenorhabdus bovienii (strain SS-2004)</name>
    <name type="common">Xenorhabdus nematophila subsp. bovienii</name>
    <dbReference type="NCBI Taxonomy" id="406818"/>
    <lineage>
        <taxon>Bacteria</taxon>
        <taxon>Pseudomonadati</taxon>
        <taxon>Pseudomonadota</taxon>
        <taxon>Gammaproteobacteria</taxon>
        <taxon>Enterobacterales</taxon>
        <taxon>Morganellaceae</taxon>
        <taxon>Xenorhabdus</taxon>
    </lineage>
</organism>
<evidence type="ECO:0000313" key="2">
    <source>
        <dbReference type="Proteomes" id="UP000002045"/>
    </source>
</evidence>
<evidence type="ECO:0000313" key="1">
    <source>
        <dbReference type="EMBL" id="CBJ79434.1"/>
    </source>
</evidence>
<name>D3UYQ6_XENBS</name>
<reference evidence="1" key="1">
    <citation type="journal article" date="2011" name="PLoS ONE">
        <title>The entomopathogenic bacterial endosymbionts xenorhabdus and photorhabdus: convergent lifestyles from divergent genomes.</title>
        <authorList>
            <person name="Chaston J.M."/>
            <person name="Suen G."/>
            <person name="Tucker S.L."/>
            <person name="Andersen A.W."/>
            <person name="Bhasin A."/>
            <person name="Bode E."/>
            <person name="Bode H.B."/>
            <person name="Brachmann A.O."/>
            <person name="Cowles C.E."/>
            <person name="Cowles K.N."/>
            <person name="Darby C."/>
            <person name="de Leon L."/>
            <person name="Drace K."/>
            <person name="Du Z."/>
            <person name="Givaudan A."/>
            <person name="Herbert Tran E.E."/>
            <person name="Jewell K.A."/>
            <person name="Knack J.J."/>
            <person name="Krasomil-Osterfeld K.C."/>
            <person name="Kukor R."/>
            <person name="Lanois A."/>
            <person name="Latreille P."/>
            <person name="Leimgruber N.K."/>
            <person name="Lipke C.M."/>
            <person name="Liu R."/>
            <person name="Lu X."/>
            <person name="Martens E.C."/>
            <person name="Marri P.R."/>
            <person name="Medigue C."/>
            <person name="Menard M.L."/>
            <person name="Miller N.M."/>
            <person name="Morales-Soto N."/>
            <person name="Norton S."/>
            <person name="Ogier J.C."/>
            <person name="Orchard S.S."/>
            <person name="Park D."/>
            <person name="Park Y."/>
            <person name="Qurollo B.A."/>
            <person name="Sugar D.R."/>
            <person name="Richards G.R."/>
            <person name="Rouy Z."/>
            <person name="Slominski B."/>
            <person name="Slominski K."/>
            <person name="Snyder H."/>
            <person name="Tjaden B.C."/>
            <person name="van der Hoeven R."/>
            <person name="Welch R.D."/>
            <person name="Wheeler C."/>
            <person name="Xiang B."/>
            <person name="Barbazuk B."/>
            <person name="Gaudriault S."/>
            <person name="Goodner B."/>
            <person name="Slater S.C."/>
            <person name="Forst S."/>
            <person name="Goldman B.S."/>
            <person name="Goodrich-Blair H."/>
        </authorList>
    </citation>
    <scope>NUCLEOTIDE SEQUENCE [LARGE SCALE GENOMIC DNA]</scope>
    <source>
        <strain evidence="1">SS-2004</strain>
    </source>
</reference>